<evidence type="ECO:0000256" key="1">
    <source>
        <dbReference type="ARBA" id="ARBA00004141"/>
    </source>
</evidence>
<gene>
    <name evidence="10" type="ORF">C1645_831720</name>
</gene>
<comment type="subcellular location">
    <subcellularLocation>
        <location evidence="1">Membrane</location>
        <topology evidence="1">Multi-pass membrane protein</topology>
    </subcellularLocation>
</comment>
<keyword evidence="4 8" id="KW-1133">Transmembrane helix</keyword>
<evidence type="ECO:0000256" key="6">
    <source>
        <dbReference type="ARBA" id="ARBA00023065"/>
    </source>
</evidence>
<evidence type="ECO:0000256" key="3">
    <source>
        <dbReference type="ARBA" id="ARBA00022982"/>
    </source>
</evidence>
<dbReference type="STRING" id="658196.A0A397SFM1"/>
<proteinExistence type="predicted"/>
<evidence type="ECO:0000256" key="4">
    <source>
        <dbReference type="ARBA" id="ARBA00022989"/>
    </source>
</evidence>
<dbReference type="Pfam" id="PF08030">
    <property type="entry name" value="NAD_binding_6"/>
    <property type="match status" value="1"/>
</dbReference>
<keyword evidence="3" id="KW-0249">Electron transport</keyword>
<dbReference type="AlphaFoldDB" id="A0A397SFM1"/>
<dbReference type="InterPro" id="IPR017927">
    <property type="entry name" value="FAD-bd_FR_type"/>
</dbReference>
<protein>
    <submittedName>
        <fullName evidence="10">Ferric reductase like transmembrane component-domain-containing protein</fullName>
    </submittedName>
</protein>
<dbReference type="InterPro" id="IPR013121">
    <property type="entry name" value="Fe_red_NAD-bd_6"/>
</dbReference>
<keyword evidence="11" id="KW-1185">Reference proteome</keyword>
<evidence type="ECO:0000256" key="2">
    <source>
        <dbReference type="ARBA" id="ARBA00022692"/>
    </source>
</evidence>
<feature type="transmembrane region" description="Helical" evidence="8">
    <location>
        <begin position="211"/>
        <end position="230"/>
    </location>
</feature>
<evidence type="ECO:0000256" key="7">
    <source>
        <dbReference type="ARBA" id="ARBA00023136"/>
    </source>
</evidence>
<dbReference type="Gene3D" id="3.40.50.80">
    <property type="entry name" value="Nucleotide-binding domain of ferredoxin-NADP reductase (FNR) module"/>
    <property type="match status" value="1"/>
</dbReference>
<feature type="transmembrane region" description="Helical" evidence="8">
    <location>
        <begin position="172"/>
        <end position="191"/>
    </location>
</feature>
<feature type="transmembrane region" description="Helical" evidence="8">
    <location>
        <begin position="237"/>
        <end position="255"/>
    </location>
</feature>
<dbReference type="OrthoDB" id="167398at2759"/>
<dbReference type="InterPro" id="IPR039261">
    <property type="entry name" value="FNR_nucleotide-bd"/>
</dbReference>
<keyword evidence="6" id="KW-0406">Ion transport</keyword>
<feature type="transmembrane region" description="Helical" evidence="8">
    <location>
        <begin position="12"/>
        <end position="31"/>
    </location>
</feature>
<keyword evidence="2 8" id="KW-0812">Transmembrane</keyword>
<reference evidence="10 11" key="1">
    <citation type="submission" date="2018-06" db="EMBL/GenBank/DDBJ databases">
        <title>Comparative genomics reveals the genomic features of Rhizophagus irregularis, R. cerebriforme, R. diaphanum and Gigaspora rosea, and their symbiotic lifestyle signature.</title>
        <authorList>
            <person name="Morin E."/>
            <person name="San Clemente H."/>
            <person name="Chen E.C.H."/>
            <person name="De La Providencia I."/>
            <person name="Hainaut M."/>
            <person name="Kuo A."/>
            <person name="Kohler A."/>
            <person name="Murat C."/>
            <person name="Tang N."/>
            <person name="Roy S."/>
            <person name="Loubradou J."/>
            <person name="Henrissat B."/>
            <person name="Grigoriev I.V."/>
            <person name="Corradi N."/>
            <person name="Roux C."/>
            <person name="Martin F.M."/>
        </authorList>
    </citation>
    <scope>NUCLEOTIDE SEQUENCE [LARGE SCALE GENOMIC DNA]</scope>
    <source>
        <strain evidence="10 11">DAOM 227022</strain>
    </source>
</reference>
<comment type="caution">
    <text evidence="10">The sequence shown here is derived from an EMBL/GenBank/DDBJ whole genome shotgun (WGS) entry which is preliminary data.</text>
</comment>
<evidence type="ECO:0000259" key="9">
    <source>
        <dbReference type="PROSITE" id="PS51384"/>
    </source>
</evidence>
<dbReference type="GO" id="GO:0016175">
    <property type="term" value="F:superoxide-generating NAD(P)H oxidase activity"/>
    <property type="evidence" value="ECO:0007669"/>
    <property type="project" value="TreeGrafter"/>
</dbReference>
<organism evidence="10 11">
    <name type="scientific">Glomus cerebriforme</name>
    <dbReference type="NCBI Taxonomy" id="658196"/>
    <lineage>
        <taxon>Eukaryota</taxon>
        <taxon>Fungi</taxon>
        <taxon>Fungi incertae sedis</taxon>
        <taxon>Mucoromycota</taxon>
        <taxon>Glomeromycotina</taxon>
        <taxon>Glomeromycetes</taxon>
        <taxon>Glomerales</taxon>
        <taxon>Glomeraceae</taxon>
        <taxon>Glomus</taxon>
    </lineage>
</organism>
<dbReference type="EMBL" id="QKYT01000467">
    <property type="protein sequence ID" value="RIA84808.1"/>
    <property type="molecule type" value="Genomic_DNA"/>
</dbReference>
<dbReference type="PANTHER" id="PTHR11972:SF69">
    <property type="entry name" value="FERRIC REDUCTION OXIDASE 6-RELATED"/>
    <property type="match status" value="1"/>
</dbReference>
<dbReference type="CDD" id="cd06186">
    <property type="entry name" value="NOX_Duox_like_FAD_NADP"/>
    <property type="match status" value="1"/>
</dbReference>
<feature type="transmembrane region" description="Helical" evidence="8">
    <location>
        <begin position="102"/>
        <end position="120"/>
    </location>
</feature>
<keyword evidence="6" id="KW-0813">Transport</keyword>
<dbReference type="GO" id="GO:0005886">
    <property type="term" value="C:plasma membrane"/>
    <property type="evidence" value="ECO:0007669"/>
    <property type="project" value="TreeGrafter"/>
</dbReference>
<dbReference type="SFLD" id="SFLDS00052">
    <property type="entry name" value="Ferric_Reductase_Domain"/>
    <property type="match status" value="1"/>
</dbReference>
<dbReference type="Pfam" id="PF08022">
    <property type="entry name" value="FAD_binding_8"/>
    <property type="match status" value="1"/>
</dbReference>
<keyword evidence="5" id="KW-0560">Oxidoreductase</keyword>
<dbReference type="Pfam" id="PF01794">
    <property type="entry name" value="Ferric_reduct"/>
    <property type="match status" value="1"/>
</dbReference>
<evidence type="ECO:0000256" key="5">
    <source>
        <dbReference type="ARBA" id="ARBA00023002"/>
    </source>
</evidence>
<dbReference type="PANTHER" id="PTHR11972">
    <property type="entry name" value="NADPH OXIDASE"/>
    <property type="match status" value="1"/>
</dbReference>
<dbReference type="GO" id="GO:0000293">
    <property type="term" value="F:ferric-chelate reductase activity"/>
    <property type="evidence" value="ECO:0007669"/>
    <property type="project" value="TreeGrafter"/>
</dbReference>
<dbReference type="Proteomes" id="UP000265703">
    <property type="component" value="Unassembled WGS sequence"/>
</dbReference>
<dbReference type="InterPro" id="IPR013112">
    <property type="entry name" value="FAD-bd_8"/>
</dbReference>
<evidence type="ECO:0000313" key="11">
    <source>
        <dbReference type="Proteomes" id="UP000265703"/>
    </source>
</evidence>
<evidence type="ECO:0000313" key="10">
    <source>
        <dbReference type="EMBL" id="RIA84808.1"/>
    </source>
</evidence>
<dbReference type="InterPro" id="IPR013130">
    <property type="entry name" value="Fe3_Rdtase_TM_dom"/>
</dbReference>
<keyword evidence="7 8" id="KW-0472">Membrane</keyword>
<feature type="transmembrane region" description="Helical" evidence="8">
    <location>
        <begin position="135"/>
        <end position="160"/>
    </location>
</feature>
<evidence type="ECO:0000256" key="8">
    <source>
        <dbReference type="SAM" id="Phobius"/>
    </source>
</evidence>
<sequence>MLGSQDFAAGYYQVLTYTGIIIILSIIYQFNQISKYITRTKWPQIPDLPSRREGKKNEGEQSTTTYLPDTTKIHAEPTVMFHKFTNYTLHVFSVGDMTVGEILLFVLFIVINLIFLLSPFPADASGGETFSKRCAYLALANAAFVFPLATRNSIFLKLIGVPFERLIRFHRWVGRTIFFLITFHGSFQIQQSYEGSESVSQALVGTPTNQWGFLAYISLIIIMFTSHSVIRRYAFEVFYWSHFSFIFFIIFGNLHQPEFIQFTAIGMGLYIIDRLARFIFGLGTINVIGIEAIQSGVTKIIFEFKDYYESGQYMFINLANLNPPVSLLAWHPISFSSSPSVMDDGVHYASIHMKVQGGFSRNLYARSHEGLQYNQVPLKMRVDGPYGKTSLDFMQHNTVVLVSGGIGITPMISILRDLVDRQVANMPIVTQSIYFLWVIPDTDAYQWFGSELRELMSRAGTLPQNKYILDVKVFLTRSTTTPSSIFFQGRPDFSIFFHDIKRFHGSGDIAVGVCGPAVMLKQVRNAAVQSSDETCLFKVHSETFEL</sequence>
<dbReference type="InterPro" id="IPR050369">
    <property type="entry name" value="RBOH/FRE"/>
</dbReference>
<dbReference type="PROSITE" id="PS51384">
    <property type="entry name" value="FAD_FR"/>
    <property type="match status" value="1"/>
</dbReference>
<dbReference type="SUPFAM" id="SSF52343">
    <property type="entry name" value="Ferredoxin reductase-like, C-terminal NADP-linked domain"/>
    <property type="match status" value="1"/>
</dbReference>
<accession>A0A397SFM1</accession>
<dbReference type="SFLD" id="SFLDG01168">
    <property type="entry name" value="Ferric_reductase_subgroup_(FRE"/>
    <property type="match status" value="1"/>
</dbReference>
<name>A0A397SFM1_9GLOM</name>
<dbReference type="GO" id="GO:0033215">
    <property type="term" value="P:reductive iron assimilation"/>
    <property type="evidence" value="ECO:0007669"/>
    <property type="project" value="TreeGrafter"/>
</dbReference>
<feature type="domain" description="FAD-binding FR-type" evidence="9">
    <location>
        <begin position="252"/>
        <end position="392"/>
    </location>
</feature>